<proteinExistence type="predicted"/>
<keyword evidence="2" id="KW-0539">Nucleus</keyword>
<dbReference type="Pfam" id="PF04082">
    <property type="entry name" value="Fungal_trans"/>
    <property type="match status" value="1"/>
</dbReference>
<dbReference type="GO" id="GO:0003677">
    <property type="term" value="F:DNA binding"/>
    <property type="evidence" value="ECO:0007669"/>
    <property type="project" value="InterPro"/>
</dbReference>
<feature type="compositionally biased region" description="Polar residues" evidence="3">
    <location>
        <begin position="530"/>
        <end position="548"/>
    </location>
</feature>
<comment type="caution">
    <text evidence="5">The sequence shown here is derived from an EMBL/GenBank/DDBJ whole genome shotgun (WGS) entry which is preliminary data.</text>
</comment>
<dbReference type="CDD" id="cd12148">
    <property type="entry name" value="fungal_TF_MHR"/>
    <property type="match status" value="1"/>
</dbReference>
<accession>A0AAE0N4M4</accession>
<protein>
    <submittedName>
        <fullName evidence="5">Maltose fermentation regulatory protein</fullName>
    </submittedName>
</protein>
<dbReference type="Pfam" id="PF00172">
    <property type="entry name" value="Zn_clus"/>
    <property type="match status" value="1"/>
</dbReference>
<dbReference type="PANTHER" id="PTHR31668">
    <property type="entry name" value="GLUCOSE TRANSPORT TRANSCRIPTION REGULATOR RGT1-RELATED-RELATED"/>
    <property type="match status" value="1"/>
</dbReference>
<dbReference type="SMART" id="SM00066">
    <property type="entry name" value="GAL4"/>
    <property type="match status" value="1"/>
</dbReference>
<keyword evidence="1" id="KW-0479">Metal-binding</keyword>
<dbReference type="AlphaFoldDB" id="A0AAE0N4M4"/>
<dbReference type="Proteomes" id="UP001285441">
    <property type="component" value="Unassembled WGS sequence"/>
</dbReference>
<dbReference type="EMBL" id="JAULSW010000009">
    <property type="protein sequence ID" value="KAK3370080.1"/>
    <property type="molecule type" value="Genomic_DNA"/>
</dbReference>
<dbReference type="CDD" id="cd00067">
    <property type="entry name" value="GAL4"/>
    <property type="match status" value="1"/>
</dbReference>
<dbReference type="Gene3D" id="4.10.240.10">
    <property type="entry name" value="Zn(2)-C6 fungal-type DNA-binding domain"/>
    <property type="match status" value="1"/>
</dbReference>
<keyword evidence="6" id="KW-1185">Reference proteome</keyword>
<feature type="domain" description="Zn(2)-C6 fungal-type" evidence="4">
    <location>
        <begin position="8"/>
        <end position="37"/>
    </location>
</feature>
<dbReference type="SMART" id="SM00906">
    <property type="entry name" value="Fungal_trans"/>
    <property type="match status" value="1"/>
</dbReference>
<evidence type="ECO:0000259" key="4">
    <source>
        <dbReference type="PROSITE" id="PS50048"/>
    </source>
</evidence>
<name>A0AAE0N4M4_9PEZI</name>
<evidence type="ECO:0000256" key="3">
    <source>
        <dbReference type="SAM" id="MobiDB-lite"/>
    </source>
</evidence>
<dbReference type="PROSITE" id="PS50048">
    <property type="entry name" value="ZN2_CY6_FUNGAL_2"/>
    <property type="match status" value="1"/>
</dbReference>
<reference evidence="5" key="1">
    <citation type="journal article" date="2023" name="Mol. Phylogenet. Evol.">
        <title>Genome-scale phylogeny and comparative genomics of the fungal order Sordariales.</title>
        <authorList>
            <person name="Hensen N."/>
            <person name="Bonometti L."/>
            <person name="Westerberg I."/>
            <person name="Brannstrom I.O."/>
            <person name="Guillou S."/>
            <person name="Cros-Aarteil S."/>
            <person name="Calhoun S."/>
            <person name="Haridas S."/>
            <person name="Kuo A."/>
            <person name="Mondo S."/>
            <person name="Pangilinan J."/>
            <person name="Riley R."/>
            <person name="LaButti K."/>
            <person name="Andreopoulos B."/>
            <person name="Lipzen A."/>
            <person name="Chen C."/>
            <person name="Yan M."/>
            <person name="Daum C."/>
            <person name="Ng V."/>
            <person name="Clum A."/>
            <person name="Steindorff A."/>
            <person name="Ohm R.A."/>
            <person name="Martin F."/>
            <person name="Silar P."/>
            <person name="Natvig D.O."/>
            <person name="Lalanne C."/>
            <person name="Gautier V."/>
            <person name="Ament-Velasquez S.L."/>
            <person name="Kruys A."/>
            <person name="Hutchinson M.I."/>
            <person name="Powell A.J."/>
            <person name="Barry K."/>
            <person name="Miller A.N."/>
            <person name="Grigoriev I.V."/>
            <person name="Debuchy R."/>
            <person name="Gladieux P."/>
            <person name="Hiltunen Thoren M."/>
            <person name="Johannesson H."/>
        </authorList>
    </citation>
    <scope>NUCLEOTIDE SEQUENCE</scope>
    <source>
        <strain evidence="5">CBS 232.78</strain>
    </source>
</reference>
<dbReference type="GO" id="GO:0000981">
    <property type="term" value="F:DNA-binding transcription factor activity, RNA polymerase II-specific"/>
    <property type="evidence" value="ECO:0007669"/>
    <property type="project" value="InterPro"/>
</dbReference>
<sequence length="694" mass="76159">MATAVKRACDACHRRKVKCDGINPCKNCASSQLSCTYNAIPQKKGPKGSRAKVITELRANQRQTSLSAKVQNVMMNGITSPPCSPTLAPTPGLLAPEMVKGCVDFFFAHMHPTMPILHRQRLEQQAMYMDQSLDTYCLLTSLCAFVLLQPGMNMPGSDPYSMDSMPGANLVSSTLLMEETLRVRKAYDYLDSPTLNSLSTSYFLYGCHLKLTLHDKAWFHLREATTLAHMIGMNEESTYPQYDNIESSTRRRLYWLLFVAERSYALERRRPLTLDANINLPSPSDDPTDPSAHELGGFLNLINLFRPYDEVLVPLWNKTRRECAPSYLSALQKQAQDVLPPYLNGIQAQFAELHANQTWLKNTTWQLSVASGSGNESGLPYTSLVDITRDLLPMVSHLPGNLGLQGLGFVEKLLSITGSLIGFLALQPTTRVAFATGPREHLHQILNILTVIRSNGDYSYLPLLLSKVHDVLPKLASPMLQNAPENVACNLDIDIFDGFGNAGMAQPPVFSNDDYDNKYAVARMEDMSADSASSNGGPSSNDMNSPFVSSPAIMSPGMDMSHSLQTDYASMPEMQQHPQHQHPPISSFQNLGSQMQGLSGGNANPPPNINLGSQIHLGQGLGTTMGQSVNGNGMMGRPPPQPQRANSFATGPQQIRTVGDFHALQRANSDMNNTMGSMGMNSMGTELDFNTLPR</sequence>
<reference evidence="5" key="2">
    <citation type="submission" date="2023-06" db="EMBL/GenBank/DDBJ databases">
        <authorList>
            <consortium name="Lawrence Berkeley National Laboratory"/>
            <person name="Haridas S."/>
            <person name="Hensen N."/>
            <person name="Bonometti L."/>
            <person name="Westerberg I."/>
            <person name="Brannstrom I.O."/>
            <person name="Guillou S."/>
            <person name="Cros-Aarteil S."/>
            <person name="Calhoun S."/>
            <person name="Kuo A."/>
            <person name="Mondo S."/>
            <person name="Pangilinan J."/>
            <person name="Riley R."/>
            <person name="LaButti K."/>
            <person name="Andreopoulos B."/>
            <person name="Lipzen A."/>
            <person name="Chen C."/>
            <person name="Yanf M."/>
            <person name="Daum C."/>
            <person name="Ng V."/>
            <person name="Clum A."/>
            <person name="Steindorff A."/>
            <person name="Ohm R."/>
            <person name="Martin F."/>
            <person name="Silar P."/>
            <person name="Natvig D."/>
            <person name="Lalanne C."/>
            <person name="Gautier V."/>
            <person name="Ament-velasquez S.L."/>
            <person name="Kruys A."/>
            <person name="Hutchinson M.I."/>
            <person name="Powell A.J."/>
            <person name="Barry K."/>
            <person name="Miller A.N."/>
            <person name="Grigoriev I.V."/>
            <person name="Debuchy R."/>
            <person name="Gladieux P."/>
            <person name="Thoren M.H."/>
            <person name="Johannesson H."/>
        </authorList>
    </citation>
    <scope>NUCLEOTIDE SEQUENCE</scope>
    <source>
        <strain evidence="5">CBS 232.78</strain>
    </source>
</reference>
<dbReference type="InterPro" id="IPR001138">
    <property type="entry name" value="Zn2Cys6_DnaBD"/>
</dbReference>
<feature type="region of interest" description="Disordered" evidence="3">
    <location>
        <begin position="529"/>
        <end position="563"/>
    </location>
</feature>
<dbReference type="PROSITE" id="PS00463">
    <property type="entry name" value="ZN2_CY6_FUNGAL_1"/>
    <property type="match status" value="1"/>
</dbReference>
<dbReference type="InterPro" id="IPR007219">
    <property type="entry name" value="XnlR_reg_dom"/>
</dbReference>
<dbReference type="PANTHER" id="PTHR31668:SF20">
    <property type="entry name" value="ZN(II)2CYS6 TRANSCRIPTION FACTOR (EUROFUNG)"/>
    <property type="match status" value="1"/>
</dbReference>
<evidence type="ECO:0000256" key="1">
    <source>
        <dbReference type="ARBA" id="ARBA00022723"/>
    </source>
</evidence>
<organism evidence="5 6">
    <name type="scientific">Podospora didyma</name>
    <dbReference type="NCBI Taxonomy" id="330526"/>
    <lineage>
        <taxon>Eukaryota</taxon>
        <taxon>Fungi</taxon>
        <taxon>Dikarya</taxon>
        <taxon>Ascomycota</taxon>
        <taxon>Pezizomycotina</taxon>
        <taxon>Sordariomycetes</taxon>
        <taxon>Sordariomycetidae</taxon>
        <taxon>Sordariales</taxon>
        <taxon>Podosporaceae</taxon>
        <taxon>Podospora</taxon>
    </lineage>
</organism>
<dbReference type="InterPro" id="IPR050797">
    <property type="entry name" value="Carb_Metab_Trans_Reg"/>
</dbReference>
<dbReference type="SUPFAM" id="SSF57701">
    <property type="entry name" value="Zn2/Cys6 DNA-binding domain"/>
    <property type="match status" value="1"/>
</dbReference>
<evidence type="ECO:0000256" key="2">
    <source>
        <dbReference type="ARBA" id="ARBA00023242"/>
    </source>
</evidence>
<evidence type="ECO:0000313" key="6">
    <source>
        <dbReference type="Proteomes" id="UP001285441"/>
    </source>
</evidence>
<dbReference type="GO" id="GO:0008270">
    <property type="term" value="F:zinc ion binding"/>
    <property type="evidence" value="ECO:0007669"/>
    <property type="project" value="InterPro"/>
</dbReference>
<gene>
    <name evidence="5" type="ORF">B0H63DRAFT_497235</name>
</gene>
<dbReference type="GO" id="GO:0006351">
    <property type="term" value="P:DNA-templated transcription"/>
    <property type="evidence" value="ECO:0007669"/>
    <property type="project" value="InterPro"/>
</dbReference>
<dbReference type="InterPro" id="IPR036864">
    <property type="entry name" value="Zn2-C6_fun-type_DNA-bd_sf"/>
</dbReference>
<evidence type="ECO:0000313" key="5">
    <source>
        <dbReference type="EMBL" id="KAK3370080.1"/>
    </source>
</evidence>
<feature type="region of interest" description="Disordered" evidence="3">
    <location>
        <begin position="628"/>
        <end position="648"/>
    </location>
</feature>